<dbReference type="SUPFAM" id="SSF103473">
    <property type="entry name" value="MFS general substrate transporter"/>
    <property type="match status" value="1"/>
</dbReference>
<dbReference type="PROSITE" id="PS50850">
    <property type="entry name" value="MFS"/>
    <property type="match status" value="1"/>
</dbReference>
<feature type="transmembrane region" description="Helical" evidence="9">
    <location>
        <begin position="342"/>
        <end position="363"/>
    </location>
</feature>
<evidence type="ECO:0000256" key="7">
    <source>
        <dbReference type="ARBA" id="ARBA00023251"/>
    </source>
</evidence>
<evidence type="ECO:0000259" key="10">
    <source>
        <dbReference type="PROSITE" id="PS50850"/>
    </source>
</evidence>
<dbReference type="InterPro" id="IPR036259">
    <property type="entry name" value="MFS_trans_sf"/>
</dbReference>
<evidence type="ECO:0000256" key="5">
    <source>
        <dbReference type="ARBA" id="ARBA00022989"/>
    </source>
</evidence>
<evidence type="ECO:0000256" key="2">
    <source>
        <dbReference type="ARBA" id="ARBA00022448"/>
    </source>
</evidence>
<feature type="domain" description="Major facilitator superfamily (MFS) profile" evidence="10">
    <location>
        <begin position="23"/>
        <end position="468"/>
    </location>
</feature>
<feature type="transmembrane region" description="Helical" evidence="9">
    <location>
        <begin position="56"/>
        <end position="77"/>
    </location>
</feature>
<dbReference type="Pfam" id="PF07690">
    <property type="entry name" value="MFS_1"/>
    <property type="match status" value="1"/>
</dbReference>
<dbReference type="AlphaFoldDB" id="A0A401YG76"/>
<comment type="subcellular location">
    <subcellularLocation>
        <location evidence="1">Cell membrane</location>
        <topology evidence="1">Multi-pass membrane protein</topology>
    </subcellularLocation>
</comment>
<dbReference type="PANTHER" id="PTHR42718">
    <property type="entry name" value="MAJOR FACILITATOR SUPERFAMILY MULTIDRUG TRANSPORTER MFSC"/>
    <property type="match status" value="1"/>
</dbReference>
<keyword evidence="4 9" id="KW-0812">Transmembrane</keyword>
<keyword evidence="7" id="KW-0046">Antibiotic resistance</keyword>
<dbReference type="GO" id="GO:0005886">
    <property type="term" value="C:plasma membrane"/>
    <property type="evidence" value="ECO:0007669"/>
    <property type="project" value="UniProtKB-SubCell"/>
</dbReference>
<feature type="compositionally biased region" description="Basic and acidic residues" evidence="8">
    <location>
        <begin position="503"/>
        <end position="512"/>
    </location>
</feature>
<dbReference type="InterPro" id="IPR020846">
    <property type="entry name" value="MFS_dom"/>
</dbReference>
<reference evidence="11 12" key="1">
    <citation type="submission" date="2018-12" db="EMBL/GenBank/DDBJ databases">
        <title>Draft genome sequence of Embleya hyalina NBRC 13850T.</title>
        <authorList>
            <person name="Komaki H."/>
            <person name="Hosoyama A."/>
            <person name="Kimura A."/>
            <person name="Ichikawa N."/>
            <person name="Tamura T."/>
        </authorList>
    </citation>
    <scope>NUCLEOTIDE SEQUENCE [LARGE SCALE GENOMIC DNA]</scope>
    <source>
        <strain evidence="11 12">NBRC 13850</strain>
    </source>
</reference>
<dbReference type="InterPro" id="IPR011701">
    <property type="entry name" value="MFS"/>
</dbReference>
<evidence type="ECO:0000256" key="4">
    <source>
        <dbReference type="ARBA" id="ARBA00022692"/>
    </source>
</evidence>
<feature type="transmembrane region" description="Helical" evidence="9">
    <location>
        <begin position="208"/>
        <end position="229"/>
    </location>
</feature>
<feature type="transmembrane region" description="Helical" evidence="9">
    <location>
        <begin position="89"/>
        <end position="108"/>
    </location>
</feature>
<evidence type="ECO:0000256" key="8">
    <source>
        <dbReference type="SAM" id="MobiDB-lite"/>
    </source>
</evidence>
<dbReference type="InterPro" id="IPR004638">
    <property type="entry name" value="EmrB-like"/>
</dbReference>
<accession>A0A401YG76</accession>
<evidence type="ECO:0000256" key="1">
    <source>
        <dbReference type="ARBA" id="ARBA00004651"/>
    </source>
</evidence>
<feature type="transmembrane region" description="Helical" evidence="9">
    <location>
        <begin position="444"/>
        <end position="461"/>
    </location>
</feature>
<dbReference type="GO" id="GO:0046677">
    <property type="term" value="P:response to antibiotic"/>
    <property type="evidence" value="ECO:0007669"/>
    <property type="project" value="UniProtKB-KW"/>
</dbReference>
<keyword evidence="5 9" id="KW-1133">Transmembrane helix</keyword>
<dbReference type="PANTHER" id="PTHR42718:SF46">
    <property type="entry name" value="BLR6921 PROTEIN"/>
    <property type="match status" value="1"/>
</dbReference>
<feature type="transmembrane region" description="Helical" evidence="9">
    <location>
        <begin position="276"/>
        <end position="300"/>
    </location>
</feature>
<proteinExistence type="predicted"/>
<dbReference type="Gene3D" id="1.20.1720.10">
    <property type="entry name" value="Multidrug resistance protein D"/>
    <property type="match status" value="1"/>
</dbReference>
<dbReference type="NCBIfam" id="TIGR00711">
    <property type="entry name" value="efflux_EmrB"/>
    <property type="match status" value="1"/>
</dbReference>
<feature type="transmembrane region" description="Helical" evidence="9">
    <location>
        <begin position="369"/>
        <end position="392"/>
    </location>
</feature>
<dbReference type="Gene3D" id="1.20.1250.20">
    <property type="entry name" value="MFS general substrate transporter like domains"/>
    <property type="match status" value="1"/>
</dbReference>
<keyword evidence="6 9" id="KW-0472">Membrane</keyword>
<evidence type="ECO:0000256" key="6">
    <source>
        <dbReference type="ARBA" id="ARBA00023136"/>
    </source>
</evidence>
<feature type="transmembrane region" description="Helical" evidence="9">
    <location>
        <begin position="20"/>
        <end position="36"/>
    </location>
</feature>
<comment type="caution">
    <text evidence="11">The sequence shown here is derived from an EMBL/GenBank/DDBJ whole genome shotgun (WGS) entry which is preliminary data.</text>
</comment>
<keyword evidence="2" id="KW-0813">Transport</keyword>
<keyword evidence="3" id="KW-1003">Cell membrane</keyword>
<feature type="region of interest" description="Disordered" evidence="8">
    <location>
        <begin position="466"/>
        <end position="535"/>
    </location>
</feature>
<name>A0A401YG76_9ACTN</name>
<evidence type="ECO:0000256" key="3">
    <source>
        <dbReference type="ARBA" id="ARBA00022475"/>
    </source>
</evidence>
<evidence type="ECO:0000313" key="11">
    <source>
        <dbReference type="EMBL" id="GCD93593.1"/>
    </source>
</evidence>
<organism evidence="11 12">
    <name type="scientific">Embleya hyalina</name>
    <dbReference type="NCBI Taxonomy" id="516124"/>
    <lineage>
        <taxon>Bacteria</taxon>
        <taxon>Bacillati</taxon>
        <taxon>Actinomycetota</taxon>
        <taxon>Actinomycetes</taxon>
        <taxon>Kitasatosporales</taxon>
        <taxon>Streptomycetaceae</taxon>
        <taxon>Embleya</taxon>
    </lineage>
</organism>
<feature type="transmembrane region" description="Helical" evidence="9">
    <location>
        <begin position="114"/>
        <end position="138"/>
    </location>
</feature>
<feature type="transmembrane region" description="Helical" evidence="9">
    <location>
        <begin position="150"/>
        <end position="169"/>
    </location>
</feature>
<protein>
    <submittedName>
        <fullName evidence="11">MFS transporter</fullName>
    </submittedName>
</protein>
<dbReference type="Proteomes" id="UP000286931">
    <property type="component" value="Unassembled WGS sequence"/>
</dbReference>
<keyword evidence="12" id="KW-1185">Reference proteome</keyword>
<evidence type="ECO:0000256" key="9">
    <source>
        <dbReference type="SAM" id="Phobius"/>
    </source>
</evidence>
<feature type="transmembrane region" description="Helical" evidence="9">
    <location>
        <begin position="175"/>
        <end position="196"/>
    </location>
</feature>
<gene>
    <name evidence="11" type="ORF">EHYA_01238</name>
</gene>
<feature type="transmembrane region" description="Helical" evidence="9">
    <location>
        <begin position="404"/>
        <end position="424"/>
    </location>
</feature>
<dbReference type="GO" id="GO:0022857">
    <property type="term" value="F:transmembrane transporter activity"/>
    <property type="evidence" value="ECO:0007669"/>
    <property type="project" value="InterPro"/>
</dbReference>
<evidence type="ECO:0000313" key="12">
    <source>
        <dbReference type="Proteomes" id="UP000286931"/>
    </source>
</evidence>
<dbReference type="CDD" id="cd17503">
    <property type="entry name" value="MFS_LmrB_MDR_like"/>
    <property type="match status" value="1"/>
</dbReference>
<dbReference type="EMBL" id="BIFH01000014">
    <property type="protein sequence ID" value="GCD93593.1"/>
    <property type="molecule type" value="Genomic_DNA"/>
</dbReference>
<feature type="transmembrane region" description="Helical" evidence="9">
    <location>
        <begin position="235"/>
        <end position="256"/>
    </location>
</feature>
<sequence length="535" mass="55149">MNPEHTGQGVTRTATSRGSAWIVVLVYTAAMCMNGLDSTIVNPALLTIAEDFDRPAVAANTVEIAFLVALVAALPVAGRLSDRYGTKRVFLGSLAVFTAASAACGLSQNLVSLVLARVVQGLAGGLLTPVGMTILFTAFAPHERMRLAKWLIVPTALMPALGPPLGGFLTEHLSWHWLFLVNVPIGTAAVLLGLYGLREHRAGVVGPFDRIGFWLTTPTLGLLTYALGFGPSQGWTTPAIAVCGLLGLILLVVAIVHQLRSEEPLLRLRLMSDRAFGAATALALVTSAGLMGVLFVFPLLYQAALGASALDAGLGVFPEAVGLMFASQVVDRLLPRLGPRQLTTPALVLAALVFGTLALPGVADHAWAVRVLMFCVGLVLGTAVLTVQIAGFGEIEPPDMGHAMALFTIVRTLGGSLGIAAGAAVIEAGGADGHDASAPGPYRAAIWVTAGLVALGALFALRLPREAPAPPPFDDEPHGDEPNDAEPNDAKPSDAEPSPTEPSQDRVERGDDVIAGGEAAGRGEAATPSGASAAG</sequence>